<evidence type="ECO:0000256" key="2">
    <source>
        <dbReference type="ARBA" id="ARBA00022670"/>
    </source>
</evidence>
<evidence type="ECO:0000256" key="12">
    <source>
        <dbReference type="PROSITE-ProRule" id="PRU01122"/>
    </source>
</evidence>
<dbReference type="PANTHER" id="PTHR43718:SF2">
    <property type="entry name" value="LON PROTEASE HOMOLOG, MITOCHONDRIAL"/>
    <property type="match status" value="1"/>
</dbReference>
<comment type="function">
    <text evidence="11">ATP-dependent serine protease that mediates the selective degradation of misfolded, unassembled or oxidatively damaged polypeptides as well as certain short-lived regulatory proteins in the mitochondrial matrix. May also have a chaperone function in the assembly of inner membrane protein complexes. Participates in the regulation of mitochondrial gene expression and in the maintenance of the integrity of the mitochondrial genome. Binds to mitochondrial DNA in a site-specific manner.</text>
</comment>
<dbReference type="InterPro" id="IPR003959">
    <property type="entry name" value="ATPase_AAA_core"/>
</dbReference>
<comment type="similarity">
    <text evidence="11 12">Belongs to the peptidase S16 family.</text>
</comment>
<feature type="compositionally biased region" description="Basic and acidic residues" evidence="13">
    <location>
        <begin position="309"/>
        <end position="332"/>
    </location>
</feature>
<feature type="domain" description="Lon N-terminal" evidence="15">
    <location>
        <begin position="156"/>
        <end position="461"/>
    </location>
</feature>
<protein>
    <recommendedName>
        <fullName evidence="11">Lon protease homolog, mitochondrial</fullName>
        <ecNumber evidence="11">3.4.21.53</ecNumber>
    </recommendedName>
</protein>
<dbReference type="InterPro" id="IPR027503">
    <property type="entry name" value="Lonm_euk"/>
</dbReference>
<dbReference type="Gene3D" id="2.30.130.40">
    <property type="entry name" value="LON domain-like"/>
    <property type="match status" value="1"/>
</dbReference>
<dbReference type="EMBL" id="RSCD01000009">
    <property type="protein sequence ID" value="RSH91035.1"/>
    <property type="molecule type" value="Genomic_DNA"/>
</dbReference>
<dbReference type="PROSITE" id="PS51787">
    <property type="entry name" value="LON_N"/>
    <property type="match status" value="1"/>
</dbReference>
<dbReference type="InterPro" id="IPR027417">
    <property type="entry name" value="P-loop_NTPase"/>
</dbReference>
<dbReference type="InterPro" id="IPR008269">
    <property type="entry name" value="Lon_proteolytic"/>
</dbReference>
<comment type="catalytic activity">
    <reaction evidence="10 11">
        <text>Hydrolysis of proteins in presence of ATP.</text>
        <dbReference type="EC" id="3.4.21.53"/>
    </reaction>
</comment>
<dbReference type="NCBIfam" id="TIGR00763">
    <property type="entry name" value="lon"/>
    <property type="match status" value="1"/>
</dbReference>
<dbReference type="InterPro" id="IPR027065">
    <property type="entry name" value="Lon_Prtase"/>
</dbReference>
<dbReference type="FunFam" id="1.20.58.1480:FF:000003">
    <property type="entry name" value="Lon protease homolog, mitochondrial"/>
    <property type="match status" value="1"/>
</dbReference>
<dbReference type="GO" id="GO:0004252">
    <property type="term" value="F:serine-type endopeptidase activity"/>
    <property type="evidence" value="ECO:0007669"/>
    <property type="project" value="UniProtKB-UniRule"/>
</dbReference>
<feature type="active site" evidence="11 12">
    <location>
        <position position="1046"/>
    </location>
</feature>
<feature type="binding site" evidence="11">
    <location>
        <begin position="614"/>
        <end position="621"/>
    </location>
    <ligand>
        <name>ATP</name>
        <dbReference type="ChEBI" id="CHEBI:30616"/>
    </ligand>
</feature>
<dbReference type="SUPFAM" id="SSF54211">
    <property type="entry name" value="Ribosomal protein S5 domain 2-like"/>
    <property type="match status" value="1"/>
</dbReference>
<reference evidence="16 17" key="1">
    <citation type="submission" date="2018-11" db="EMBL/GenBank/DDBJ databases">
        <title>Genome sequence of Saitozyma podzolica DSM 27192.</title>
        <authorList>
            <person name="Aliyu H."/>
            <person name="Gorte O."/>
            <person name="Ochsenreither K."/>
        </authorList>
    </citation>
    <scope>NUCLEOTIDE SEQUENCE [LARGE SCALE GENOMIC DNA]</scope>
    <source>
        <strain evidence="16 17">DSM 27192</strain>
    </source>
</reference>
<evidence type="ECO:0000259" key="15">
    <source>
        <dbReference type="PROSITE" id="PS51787"/>
    </source>
</evidence>
<dbReference type="Pfam" id="PF00004">
    <property type="entry name" value="AAA"/>
    <property type="match status" value="1"/>
</dbReference>
<dbReference type="FunFam" id="1.10.8.60:FF:000113">
    <property type="entry name" value="Lon protease homolog, mitochondrial"/>
    <property type="match status" value="1"/>
</dbReference>
<dbReference type="SMART" id="SM00382">
    <property type="entry name" value="AAA"/>
    <property type="match status" value="1"/>
</dbReference>
<comment type="subcellular location">
    <subcellularLocation>
        <location evidence="1 11">Mitochondrion matrix</location>
    </subcellularLocation>
</comment>
<dbReference type="InterPro" id="IPR046336">
    <property type="entry name" value="Lon_prtase_N_sf"/>
</dbReference>
<keyword evidence="4 11" id="KW-0378">Hydrolase</keyword>
<evidence type="ECO:0000256" key="4">
    <source>
        <dbReference type="ARBA" id="ARBA00022801"/>
    </source>
</evidence>
<dbReference type="Gene3D" id="1.10.8.60">
    <property type="match status" value="1"/>
</dbReference>
<dbReference type="GO" id="GO:0070407">
    <property type="term" value="P:oxidation-dependent protein catabolic process"/>
    <property type="evidence" value="ECO:0007669"/>
    <property type="project" value="UniProtKB-UniRule"/>
</dbReference>
<dbReference type="Proteomes" id="UP000279259">
    <property type="component" value="Unassembled WGS sequence"/>
</dbReference>
<dbReference type="GO" id="GO:0003697">
    <property type="term" value="F:single-stranded DNA binding"/>
    <property type="evidence" value="ECO:0007669"/>
    <property type="project" value="TreeGrafter"/>
</dbReference>
<evidence type="ECO:0000256" key="7">
    <source>
        <dbReference type="ARBA" id="ARBA00022946"/>
    </source>
</evidence>
<dbReference type="EC" id="3.4.21.53" evidence="11"/>
<evidence type="ECO:0000256" key="5">
    <source>
        <dbReference type="ARBA" id="ARBA00022825"/>
    </source>
</evidence>
<evidence type="ECO:0000313" key="16">
    <source>
        <dbReference type="EMBL" id="RSH91035.1"/>
    </source>
</evidence>
<dbReference type="InterPro" id="IPR003593">
    <property type="entry name" value="AAA+_ATPase"/>
</dbReference>
<comment type="subunit">
    <text evidence="11">Homohexamer or homoheptamer. Organized in a ring with a central cavity.</text>
</comment>
<keyword evidence="6 11" id="KW-0067">ATP-binding</keyword>
<dbReference type="GO" id="GO:0005759">
    <property type="term" value="C:mitochondrial matrix"/>
    <property type="evidence" value="ECO:0007669"/>
    <property type="project" value="UniProtKB-SubCell"/>
</dbReference>
<feature type="domain" description="Lon proteolytic" evidence="14">
    <location>
        <begin position="911"/>
        <end position="1098"/>
    </location>
</feature>
<evidence type="ECO:0000256" key="6">
    <source>
        <dbReference type="ARBA" id="ARBA00022840"/>
    </source>
</evidence>
<dbReference type="FunFam" id="3.30.230.10:FF:000019">
    <property type="entry name" value="Lon protease homolog 2, peroxisomal"/>
    <property type="match status" value="1"/>
</dbReference>
<dbReference type="GO" id="GO:0004176">
    <property type="term" value="F:ATP-dependent peptidase activity"/>
    <property type="evidence" value="ECO:0007669"/>
    <property type="project" value="UniProtKB-UniRule"/>
</dbReference>
<evidence type="ECO:0000256" key="11">
    <source>
        <dbReference type="HAMAP-Rule" id="MF_03120"/>
    </source>
</evidence>
<evidence type="ECO:0000256" key="3">
    <source>
        <dbReference type="ARBA" id="ARBA00022741"/>
    </source>
</evidence>
<dbReference type="GO" id="GO:0007005">
    <property type="term" value="P:mitochondrion organization"/>
    <property type="evidence" value="ECO:0007669"/>
    <property type="project" value="TreeGrafter"/>
</dbReference>
<dbReference type="FunFam" id="2.30.130.40:FF:000010">
    <property type="entry name" value="Lon protease homolog, mitochondrial"/>
    <property type="match status" value="1"/>
</dbReference>
<proteinExistence type="inferred from homology"/>
<dbReference type="Pfam" id="PF22667">
    <property type="entry name" value="Lon_lid"/>
    <property type="match status" value="1"/>
</dbReference>
<dbReference type="InterPro" id="IPR020568">
    <property type="entry name" value="Ribosomal_Su5_D2-typ_SF"/>
</dbReference>
<evidence type="ECO:0000256" key="1">
    <source>
        <dbReference type="ARBA" id="ARBA00004305"/>
    </source>
</evidence>
<keyword evidence="2 11" id="KW-0645">Protease</keyword>
<dbReference type="PANTHER" id="PTHR43718">
    <property type="entry name" value="LON PROTEASE"/>
    <property type="match status" value="1"/>
</dbReference>
<dbReference type="Gene3D" id="3.40.50.300">
    <property type="entry name" value="P-loop containing nucleotide triphosphate hydrolases"/>
    <property type="match status" value="1"/>
</dbReference>
<dbReference type="FunFam" id="3.40.50.300:FF:000021">
    <property type="entry name" value="Lon protease homolog"/>
    <property type="match status" value="1"/>
</dbReference>
<gene>
    <name evidence="11 16" type="primary">PIM1</name>
    <name evidence="16" type="ORF">EHS25_010211</name>
</gene>
<dbReference type="SMART" id="SM00464">
    <property type="entry name" value="LON"/>
    <property type="match status" value="1"/>
</dbReference>
<dbReference type="Pfam" id="PF05362">
    <property type="entry name" value="Lon_C"/>
    <property type="match status" value="1"/>
</dbReference>
<name>A0A427YIW5_9TREE</name>
<feature type="region of interest" description="Disordered" evidence="13">
    <location>
        <begin position="30"/>
        <end position="147"/>
    </location>
</feature>
<feature type="region of interest" description="Disordered" evidence="13">
    <location>
        <begin position="282"/>
        <end position="345"/>
    </location>
</feature>
<organism evidence="16 17">
    <name type="scientific">Saitozyma podzolica</name>
    <dbReference type="NCBI Taxonomy" id="1890683"/>
    <lineage>
        <taxon>Eukaryota</taxon>
        <taxon>Fungi</taxon>
        <taxon>Dikarya</taxon>
        <taxon>Basidiomycota</taxon>
        <taxon>Agaricomycotina</taxon>
        <taxon>Tremellomycetes</taxon>
        <taxon>Tremellales</taxon>
        <taxon>Trimorphomycetaceae</taxon>
        <taxon>Saitozyma</taxon>
    </lineage>
</organism>
<dbReference type="InterPro" id="IPR015947">
    <property type="entry name" value="PUA-like_sf"/>
</dbReference>
<accession>A0A427YIW5</accession>
<keyword evidence="17" id="KW-1185">Reference proteome</keyword>
<dbReference type="PRINTS" id="PR00830">
    <property type="entry name" value="ENDOLAPTASE"/>
</dbReference>
<feature type="compositionally biased region" description="Low complexity" evidence="13">
    <location>
        <begin position="109"/>
        <end position="137"/>
    </location>
</feature>
<feature type="compositionally biased region" description="Low complexity" evidence="13">
    <location>
        <begin position="333"/>
        <end position="343"/>
    </location>
</feature>
<dbReference type="Gene3D" id="3.30.230.10">
    <property type="match status" value="1"/>
</dbReference>
<keyword evidence="3 11" id="KW-0547">Nucleotide-binding</keyword>
<dbReference type="GO" id="GO:0006515">
    <property type="term" value="P:protein quality control for misfolded or incompletely synthesized proteins"/>
    <property type="evidence" value="ECO:0007669"/>
    <property type="project" value="UniProtKB-UniRule"/>
</dbReference>
<feature type="compositionally biased region" description="Basic and acidic residues" evidence="13">
    <location>
        <begin position="96"/>
        <end position="107"/>
    </location>
</feature>
<comment type="caution">
    <text evidence="16">The sequence shown here is derived from an EMBL/GenBank/DDBJ whole genome shotgun (WGS) entry which is preliminary data.</text>
</comment>
<dbReference type="Gene3D" id="1.20.58.1480">
    <property type="match status" value="1"/>
</dbReference>
<keyword evidence="9 11" id="KW-0496">Mitochondrion</keyword>
<sequence>MLPLRAVVRSAPRHRALGLALASRQVLRRPFPAPRPVSTTARLGKDKRWVNSAQTEGKEEDKNEEDKEKDKEAEPETEAEVQRTEEEPVAESSKAAGERAAKAKEQVRASSSSSSGASSTPSETPPSSSAPSSPSSPNKTGREIAKPSIPEVYPQVLALPITRRPLFPGFYKAVTITSPAVIKAIRELLAHGQPYIGAFLLKDSSSDSDVITSLDQVHPVGVFAQITSVFGSTESAAKEEGGEPKPETLTAVLYPHRRIRIDELVKDAPEFVPIAQVVEEVQKQETDTEAEAESESEVASFEEEVPSVEEVREELGTVSSEKESTPTEKTESEQTSETSEQKPPLSQVNFLHSLLPDISLTNVSNLNVESYKKDSQMIRAIMSELISVFKDIAQLQPIFREQITSFTMSNSTSNVFDEPDKLADFAAAVSTGEVHELQAVLESLSVEDRLQKALLILKKELINAQLQNKISRDVESKIQKRQREYYLMEQLKGIKKELGMESDGKDKLVERFKEKAAKLAMPEGVRKVFDEEINKLMHLEPAASEFNVTRNYLDWLTQVPWGVHSPENYDINHAIKVLDEDHYGLKDVKDRILEFLAVGKLRGTVEGKIICLAGPPGVGKTSIGKSIARALGRQFYRFSVGGLTDVAEIKGHRRTYVGAMPGKPIQALKKVATENPLILIDEIDKIGRAHNGDPSSALLEMLDPEQNTSFLDHYMDVPVDLSRVLFVCTANVLDTIPAPLLDRMEVLEISGYVSAEKMSIAEKYLAPQAKEAAGLKDVDITLEPEAIKTLIRYYCRESGVRNLKKHIDKVYRKAAFKIVSDLGDALPEPESTEDSEGTVETQQPDVKPASEHLPSDHSPAPGDAETQIPVTTKPRKPLRVPSGISMRINDDNLRDYVGPPIYHKDRMYTSAPPAGVSTGLGYLGNGSGAVMPVEVTSMPGKGNLQLTGKLGEVIRESAQIALSWVKSNSYALGVSKTEAEIIMSDKDIHLHMPEGAIGKEGPSAGTAILTAFVSLLTRTQVDPEVAMTGEISLIGQVLPVGGLREKILAAHRAGIKKLIVPVACKSDIDENVPDSVKSGVEFVFVDDVRQVLHEVFKGTEAAERWKATLPADKEPERVLVP</sequence>
<evidence type="ECO:0000313" key="17">
    <source>
        <dbReference type="Proteomes" id="UP000279259"/>
    </source>
</evidence>
<evidence type="ECO:0000256" key="13">
    <source>
        <dbReference type="SAM" id="MobiDB-lite"/>
    </source>
</evidence>
<dbReference type="InterPro" id="IPR003111">
    <property type="entry name" value="Lon_prtase_N"/>
</dbReference>
<dbReference type="GO" id="GO:0016887">
    <property type="term" value="F:ATP hydrolysis activity"/>
    <property type="evidence" value="ECO:0007669"/>
    <property type="project" value="UniProtKB-UniRule"/>
</dbReference>
<feature type="region of interest" description="Disordered" evidence="13">
    <location>
        <begin position="825"/>
        <end position="885"/>
    </location>
</feature>
<dbReference type="SUPFAM" id="SSF52540">
    <property type="entry name" value="P-loop containing nucleoside triphosphate hydrolases"/>
    <property type="match status" value="1"/>
</dbReference>
<keyword evidence="8 11" id="KW-0238">DNA-binding</keyword>
<evidence type="ECO:0000259" key="14">
    <source>
        <dbReference type="PROSITE" id="PS51786"/>
    </source>
</evidence>
<evidence type="ECO:0000256" key="8">
    <source>
        <dbReference type="ARBA" id="ARBA00023125"/>
    </source>
</evidence>
<evidence type="ECO:0000256" key="9">
    <source>
        <dbReference type="ARBA" id="ARBA00023128"/>
    </source>
</evidence>
<keyword evidence="7" id="KW-0809">Transit peptide</keyword>
<dbReference type="GO" id="GO:0043565">
    <property type="term" value="F:sequence-specific DNA binding"/>
    <property type="evidence" value="ECO:0007669"/>
    <property type="project" value="UniProtKB-UniRule"/>
</dbReference>
<dbReference type="FunFam" id="1.20.5.5270:FF:000001">
    <property type="entry name" value="Lon protease homolog, mitochondrial"/>
    <property type="match status" value="1"/>
</dbReference>
<keyword evidence="5 11" id="KW-0720">Serine protease</keyword>
<feature type="active site" evidence="11 12">
    <location>
        <position position="1003"/>
    </location>
</feature>
<dbReference type="GO" id="GO:0051131">
    <property type="term" value="P:chaperone-mediated protein complex assembly"/>
    <property type="evidence" value="ECO:0007669"/>
    <property type="project" value="UniProtKB-UniRule"/>
</dbReference>
<dbReference type="STRING" id="1890683.A0A427YIW5"/>
<dbReference type="InterPro" id="IPR004815">
    <property type="entry name" value="Lon_bac/euk-typ"/>
</dbReference>
<dbReference type="SUPFAM" id="SSF88697">
    <property type="entry name" value="PUA domain-like"/>
    <property type="match status" value="1"/>
</dbReference>
<dbReference type="Pfam" id="PF02190">
    <property type="entry name" value="LON_substr_bdg"/>
    <property type="match status" value="1"/>
</dbReference>
<dbReference type="GO" id="GO:0034599">
    <property type="term" value="P:cellular response to oxidative stress"/>
    <property type="evidence" value="ECO:0007669"/>
    <property type="project" value="UniProtKB-UniRule"/>
</dbReference>
<dbReference type="Gene3D" id="1.20.5.5270">
    <property type="match status" value="1"/>
</dbReference>
<dbReference type="HAMAP" id="MF_03120">
    <property type="entry name" value="lonm_euk"/>
    <property type="match status" value="1"/>
</dbReference>
<evidence type="ECO:0000256" key="10">
    <source>
        <dbReference type="ARBA" id="ARBA00050665"/>
    </source>
</evidence>
<feature type="compositionally biased region" description="Basic and acidic residues" evidence="13">
    <location>
        <begin position="56"/>
        <end position="86"/>
    </location>
</feature>
<dbReference type="InterPro" id="IPR054594">
    <property type="entry name" value="Lon_lid"/>
</dbReference>
<dbReference type="PROSITE" id="PS51786">
    <property type="entry name" value="LON_PROTEOLYTIC"/>
    <property type="match status" value="1"/>
</dbReference>
<feature type="compositionally biased region" description="Acidic residues" evidence="13">
    <location>
        <begin position="287"/>
        <end position="307"/>
    </location>
</feature>
<dbReference type="OrthoDB" id="2411602at2759"/>
<dbReference type="InterPro" id="IPR014721">
    <property type="entry name" value="Ribsml_uS5_D2-typ_fold_subgr"/>
</dbReference>
<dbReference type="CDD" id="cd19500">
    <property type="entry name" value="RecA-like_Lon"/>
    <property type="match status" value="1"/>
</dbReference>
<dbReference type="AlphaFoldDB" id="A0A427YIW5"/>
<dbReference type="GO" id="GO:0005524">
    <property type="term" value="F:ATP binding"/>
    <property type="evidence" value="ECO:0007669"/>
    <property type="project" value="UniProtKB-UniRule"/>
</dbReference>